<accession>C4IL78</accession>
<dbReference type="Proteomes" id="UP000003081">
    <property type="component" value="Unassembled WGS sequence"/>
</dbReference>
<dbReference type="HOGENOM" id="CLU_3287271_0_0_9"/>
<keyword evidence="2" id="KW-1185">Reference proteome</keyword>
<reference evidence="1 2" key="1">
    <citation type="submission" date="2009-08" db="EMBL/GenBank/DDBJ databases">
        <authorList>
            <person name="Shrivastava S."/>
            <person name="Brinkac L.B."/>
            <person name="Brown J.L."/>
            <person name="Bruce D.B."/>
            <person name="Detter C."/>
            <person name="Green L.D."/>
            <person name="Munk C.A."/>
            <person name="Rogers Y.C."/>
            <person name="Tapia R."/>
            <person name="Sims D.R."/>
            <person name="Smith L.A."/>
            <person name="Smith T.J."/>
            <person name="Sutton G."/>
            <person name="Brettin T."/>
        </authorList>
    </citation>
    <scope>NUCLEOTIDE SEQUENCE [LARGE SCALE GENOMIC DNA]</scope>
    <source>
        <strain evidence="2">E4 str. BoNT E BL5262</strain>
    </source>
</reference>
<name>C4IL78_CLOBU</name>
<proteinExistence type="predicted"/>
<comment type="caution">
    <text evidence="1">The sequence shown here is derived from an EMBL/GenBank/DDBJ whole genome shotgun (WGS) entry which is preliminary data.</text>
</comment>
<sequence>MYIYKQLLKKYKSKVKIDTWSKVYSNKNILILNANEKVGN</sequence>
<protein>
    <submittedName>
        <fullName evidence="1">Uncharacterized protein</fullName>
    </submittedName>
</protein>
<dbReference type="EMBL" id="ACOM01000005">
    <property type="protein sequence ID" value="EEP54754.1"/>
    <property type="molecule type" value="Genomic_DNA"/>
</dbReference>
<dbReference type="AlphaFoldDB" id="C4IL78"/>
<organism evidence="1 2">
    <name type="scientific">Clostridium butyricum E4 str. BoNT E BL5262</name>
    <dbReference type="NCBI Taxonomy" id="632245"/>
    <lineage>
        <taxon>Bacteria</taxon>
        <taxon>Bacillati</taxon>
        <taxon>Bacillota</taxon>
        <taxon>Clostridia</taxon>
        <taxon>Eubacteriales</taxon>
        <taxon>Clostridiaceae</taxon>
        <taxon>Clostridium</taxon>
    </lineage>
</organism>
<evidence type="ECO:0000313" key="1">
    <source>
        <dbReference type="EMBL" id="EEP54754.1"/>
    </source>
</evidence>
<gene>
    <name evidence="1" type="ORF">CLP_1511</name>
</gene>
<evidence type="ECO:0000313" key="2">
    <source>
        <dbReference type="Proteomes" id="UP000003081"/>
    </source>
</evidence>